<feature type="chain" id="PRO_5037084894" evidence="1">
    <location>
        <begin position="27"/>
        <end position="272"/>
    </location>
</feature>
<protein>
    <submittedName>
        <fullName evidence="2">Uncharacterized protein</fullName>
    </submittedName>
</protein>
<evidence type="ECO:0000313" key="3">
    <source>
        <dbReference type="Proteomes" id="UP000697710"/>
    </source>
</evidence>
<accession>A0A956LWF9</accession>
<proteinExistence type="predicted"/>
<evidence type="ECO:0000256" key="1">
    <source>
        <dbReference type="SAM" id="SignalP"/>
    </source>
</evidence>
<feature type="signal peptide" evidence="1">
    <location>
        <begin position="1"/>
        <end position="26"/>
    </location>
</feature>
<reference evidence="2" key="2">
    <citation type="journal article" date="2021" name="Microbiome">
        <title>Successional dynamics and alternative stable states in a saline activated sludge microbial community over 9 years.</title>
        <authorList>
            <person name="Wang Y."/>
            <person name="Ye J."/>
            <person name="Ju F."/>
            <person name="Liu L."/>
            <person name="Boyd J.A."/>
            <person name="Deng Y."/>
            <person name="Parks D.H."/>
            <person name="Jiang X."/>
            <person name="Yin X."/>
            <person name="Woodcroft B.J."/>
            <person name="Tyson G.W."/>
            <person name="Hugenholtz P."/>
            <person name="Polz M.F."/>
            <person name="Zhang T."/>
        </authorList>
    </citation>
    <scope>NUCLEOTIDE SEQUENCE</scope>
    <source>
        <strain evidence="2">HKST-UBA01</strain>
    </source>
</reference>
<reference evidence="2" key="1">
    <citation type="submission" date="2020-04" db="EMBL/GenBank/DDBJ databases">
        <authorList>
            <person name="Zhang T."/>
        </authorList>
    </citation>
    <scope>NUCLEOTIDE SEQUENCE</scope>
    <source>
        <strain evidence="2">HKST-UBA01</strain>
    </source>
</reference>
<name>A0A956LWF9_UNCEI</name>
<dbReference type="EMBL" id="JAGQHR010000089">
    <property type="protein sequence ID" value="MCA9726960.1"/>
    <property type="molecule type" value="Genomic_DNA"/>
</dbReference>
<evidence type="ECO:0000313" key="2">
    <source>
        <dbReference type="EMBL" id="MCA9726960.1"/>
    </source>
</evidence>
<dbReference type="AlphaFoldDB" id="A0A956LWF9"/>
<keyword evidence="1" id="KW-0732">Signal</keyword>
<organism evidence="2 3">
    <name type="scientific">Eiseniibacteriota bacterium</name>
    <dbReference type="NCBI Taxonomy" id="2212470"/>
    <lineage>
        <taxon>Bacteria</taxon>
        <taxon>Candidatus Eiseniibacteriota</taxon>
    </lineage>
</organism>
<sequence>MNFKKTLLVGISMVALAGFVVVAANAGSGKSCSASADKASCTSTTSTTTAAKTTDGTVQNVSNTGSCASQAANASGTSCSAVHAAAAGSCTSTTASAGSCTGAATMQTISNTGSSCCAGKVEGASASSCTAAHTMQTASNTGGSCCAGKVQGASASCSGSCSAGMKTASNASCSSANPSECMNAWLPKGMNFIRLDVPGGVDFVFTGQGVDKLSKACSYSCSNVAAAKGSRFALAEGNGYVVLSVRGEDAASCCGEVVEMAFATSGAGGPQG</sequence>
<comment type="caution">
    <text evidence="2">The sequence shown here is derived from an EMBL/GenBank/DDBJ whole genome shotgun (WGS) entry which is preliminary data.</text>
</comment>
<gene>
    <name evidence="2" type="ORF">KC729_04700</name>
</gene>
<dbReference type="Proteomes" id="UP000697710">
    <property type="component" value="Unassembled WGS sequence"/>
</dbReference>